<dbReference type="RefSeq" id="WP_285664805.1">
    <property type="nucleotide sequence ID" value="NZ_BSTX01000003.1"/>
</dbReference>
<sequence length="172" mass="18746">MSDSGQGAAYTEYIADQLAAEHARRVSLQGRAQWLLSSSTTLLTLMTAVVVFLQFSGPRRIPGWLQAGYFIAVTALIVAVTAGIWAGRAYRYRVADESTLSAMLDTHWGDDQVDSRNIVARLRVAEITSLRHGNNLMARWALAGQLAQLVFVILFVLCALFTVTLTDIAGTA</sequence>
<evidence type="ECO:0000313" key="3">
    <source>
        <dbReference type="Proteomes" id="UP001165079"/>
    </source>
</evidence>
<dbReference type="Proteomes" id="UP001165079">
    <property type="component" value="Unassembled WGS sequence"/>
</dbReference>
<proteinExistence type="predicted"/>
<keyword evidence="1" id="KW-1133">Transmembrane helix</keyword>
<comment type="caution">
    <text evidence="2">The sequence shown here is derived from an EMBL/GenBank/DDBJ whole genome shotgun (WGS) entry which is preliminary data.</text>
</comment>
<organism evidence="2 3">
    <name type="scientific">Actinorhabdospora filicis</name>
    <dbReference type="NCBI Taxonomy" id="1785913"/>
    <lineage>
        <taxon>Bacteria</taxon>
        <taxon>Bacillati</taxon>
        <taxon>Actinomycetota</taxon>
        <taxon>Actinomycetes</taxon>
        <taxon>Micromonosporales</taxon>
        <taxon>Micromonosporaceae</taxon>
        <taxon>Actinorhabdospora</taxon>
    </lineage>
</organism>
<evidence type="ECO:0000313" key="2">
    <source>
        <dbReference type="EMBL" id="GLZ79662.1"/>
    </source>
</evidence>
<gene>
    <name evidence="2" type="ORF">Afil01_44690</name>
</gene>
<protein>
    <submittedName>
        <fullName evidence="2">Uncharacterized protein</fullName>
    </submittedName>
</protein>
<keyword evidence="3" id="KW-1185">Reference proteome</keyword>
<feature type="transmembrane region" description="Helical" evidence="1">
    <location>
        <begin position="140"/>
        <end position="163"/>
    </location>
</feature>
<keyword evidence="1" id="KW-0812">Transmembrane</keyword>
<feature type="transmembrane region" description="Helical" evidence="1">
    <location>
        <begin position="34"/>
        <end position="55"/>
    </location>
</feature>
<name>A0A9W6SPD6_9ACTN</name>
<keyword evidence="1" id="KW-0472">Membrane</keyword>
<feature type="transmembrane region" description="Helical" evidence="1">
    <location>
        <begin position="67"/>
        <end position="86"/>
    </location>
</feature>
<accession>A0A9W6SPD6</accession>
<reference evidence="2" key="1">
    <citation type="submission" date="2023-03" db="EMBL/GenBank/DDBJ databases">
        <title>Actinorhabdospora filicis NBRC 111898.</title>
        <authorList>
            <person name="Ichikawa N."/>
            <person name="Sato H."/>
            <person name="Tonouchi N."/>
        </authorList>
    </citation>
    <scope>NUCLEOTIDE SEQUENCE</scope>
    <source>
        <strain evidence="2">NBRC 111898</strain>
    </source>
</reference>
<dbReference type="EMBL" id="BSTX01000003">
    <property type="protein sequence ID" value="GLZ79662.1"/>
    <property type="molecule type" value="Genomic_DNA"/>
</dbReference>
<dbReference type="AlphaFoldDB" id="A0A9W6SPD6"/>
<evidence type="ECO:0000256" key="1">
    <source>
        <dbReference type="SAM" id="Phobius"/>
    </source>
</evidence>